<dbReference type="GO" id="GO:0003700">
    <property type="term" value="F:DNA-binding transcription factor activity"/>
    <property type="evidence" value="ECO:0007669"/>
    <property type="project" value="InterPro"/>
</dbReference>
<dbReference type="InterPro" id="IPR001845">
    <property type="entry name" value="HTH_ArsR_DNA-bd_dom"/>
</dbReference>
<dbReference type="EMBL" id="FOGT01000002">
    <property type="protein sequence ID" value="SER55901.1"/>
    <property type="molecule type" value="Genomic_DNA"/>
</dbReference>
<dbReference type="GO" id="GO:0003677">
    <property type="term" value="F:DNA binding"/>
    <property type="evidence" value="ECO:0007669"/>
    <property type="project" value="UniProtKB-KW"/>
</dbReference>
<dbReference type="InterPro" id="IPR011991">
    <property type="entry name" value="ArsR-like_HTH"/>
</dbReference>
<protein>
    <submittedName>
        <fullName evidence="3">Predicted transcriptional regulator</fullName>
    </submittedName>
</protein>
<name>A0A1H9Q626_9BACI</name>
<keyword evidence="4" id="KW-1185">Reference proteome</keyword>
<dbReference type="SUPFAM" id="SSF46785">
    <property type="entry name" value="Winged helix' DNA-binding domain"/>
    <property type="match status" value="1"/>
</dbReference>
<organism evidence="3 4">
    <name type="scientific">Salipaludibacillus aurantiacus</name>
    <dbReference type="NCBI Taxonomy" id="1601833"/>
    <lineage>
        <taxon>Bacteria</taxon>
        <taxon>Bacillati</taxon>
        <taxon>Bacillota</taxon>
        <taxon>Bacilli</taxon>
        <taxon>Bacillales</taxon>
        <taxon>Bacillaceae</taxon>
    </lineage>
</organism>
<accession>A0A1H9Q626</accession>
<keyword evidence="1" id="KW-0238">DNA-binding</keyword>
<dbReference type="Gene3D" id="1.10.10.10">
    <property type="entry name" value="Winged helix-like DNA-binding domain superfamily/Winged helix DNA-binding domain"/>
    <property type="match status" value="1"/>
</dbReference>
<dbReference type="SMART" id="SM00418">
    <property type="entry name" value="HTH_ARSR"/>
    <property type="match status" value="1"/>
</dbReference>
<evidence type="ECO:0000313" key="3">
    <source>
        <dbReference type="EMBL" id="SER55901.1"/>
    </source>
</evidence>
<dbReference type="Pfam" id="PF01022">
    <property type="entry name" value="HTH_5"/>
    <property type="match status" value="1"/>
</dbReference>
<gene>
    <name evidence="3" type="ORF">SAMN05518684_10255</name>
</gene>
<dbReference type="AlphaFoldDB" id="A0A1H9Q626"/>
<reference evidence="4" key="1">
    <citation type="submission" date="2016-10" db="EMBL/GenBank/DDBJ databases">
        <authorList>
            <person name="Varghese N."/>
            <person name="Submissions S."/>
        </authorList>
    </citation>
    <scope>NUCLEOTIDE SEQUENCE [LARGE SCALE GENOMIC DNA]</scope>
    <source>
        <strain evidence="4">S9</strain>
    </source>
</reference>
<dbReference type="STRING" id="1601833.SAMN05518684_10255"/>
<sequence>MKSKHLSPDEEAVKVLKAVANKHRLEILRLLSVRPHNVNELAAKLNLPFSTTATNVKKLEDVELISTELVPGRGTQKVNAKNYDRIIVDLFEKETEINDKQFFIDMPIGEYFDCKVHPNCGLVGEKSYIGMQDDPRAFYEPGRKEAQLLFMRHGYVEYRFQNKIPYGTKAKEIEVAAELCSEAPNHKLDWPSDITVWINGKEAGTWTSPSDFGGERGFLTPSWWHTNYTQYGMLKRWRITSEGCFIDGNKITDKVTIKDLELEKHPFISIKIGVKDEAENKGGFNLFGPKFGNYEQGIQLTVET</sequence>
<dbReference type="Proteomes" id="UP000198571">
    <property type="component" value="Unassembled WGS sequence"/>
</dbReference>
<proteinExistence type="predicted"/>
<feature type="domain" description="HTH arsR-type" evidence="2">
    <location>
        <begin position="14"/>
        <end position="92"/>
    </location>
</feature>
<dbReference type="InterPro" id="IPR036390">
    <property type="entry name" value="WH_DNA-bd_sf"/>
</dbReference>
<evidence type="ECO:0000256" key="1">
    <source>
        <dbReference type="ARBA" id="ARBA00023125"/>
    </source>
</evidence>
<evidence type="ECO:0000259" key="2">
    <source>
        <dbReference type="SMART" id="SM00418"/>
    </source>
</evidence>
<dbReference type="CDD" id="cd00090">
    <property type="entry name" value="HTH_ARSR"/>
    <property type="match status" value="1"/>
</dbReference>
<evidence type="ECO:0000313" key="4">
    <source>
        <dbReference type="Proteomes" id="UP000198571"/>
    </source>
</evidence>
<dbReference type="InterPro" id="IPR036388">
    <property type="entry name" value="WH-like_DNA-bd_sf"/>
</dbReference>